<dbReference type="SMART" id="SM00220">
    <property type="entry name" value="S_TKc"/>
    <property type="match status" value="1"/>
</dbReference>
<feature type="region of interest" description="Disordered" evidence="8">
    <location>
        <begin position="525"/>
        <end position="545"/>
    </location>
</feature>
<feature type="domain" description="Protein kinase" evidence="9">
    <location>
        <begin position="39"/>
        <end position="292"/>
    </location>
</feature>
<organism evidence="10 11">
    <name type="scientific">Tetrahymena thermophila (strain SB210)</name>
    <dbReference type="NCBI Taxonomy" id="312017"/>
    <lineage>
        <taxon>Eukaryota</taxon>
        <taxon>Sar</taxon>
        <taxon>Alveolata</taxon>
        <taxon>Ciliophora</taxon>
        <taxon>Intramacronucleata</taxon>
        <taxon>Oligohymenophorea</taxon>
        <taxon>Hymenostomatida</taxon>
        <taxon>Tetrahymenina</taxon>
        <taxon>Tetrahymenidae</taxon>
        <taxon>Tetrahymena</taxon>
    </lineage>
</organism>
<dbReference type="Gene3D" id="1.10.510.10">
    <property type="entry name" value="Transferase(Phosphotransferase) domain 1"/>
    <property type="match status" value="1"/>
</dbReference>
<dbReference type="GO" id="GO:0005524">
    <property type="term" value="F:ATP binding"/>
    <property type="evidence" value="ECO:0007669"/>
    <property type="project" value="UniProtKB-UniRule"/>
</dbReference>
<keyword evidence="5 10" id="KW-0418">Kinase</keyword>
<dbReference type="PANTHER" id="PTHR24345">
    <property type="entry name" value="SERINE/THREONINE-PROTEIN KINASE PLK"/>
    <property type="match status" value="1"/>
</dbReference>
<comment type="subunit">
    <text evidence="1">Monomer.</text>
</comment>
<keyword evidence="6 7" id="KW-0067">ATP-binding</keyword>
<dbReference type="PROSITE" id="PS50011">
    <property type="entry name" value="PROTEIN_KINASE_DOM"/>
    <property type="match status" value="1"/>
</dbReference>
<dbReference type="InterPro" id="IPR017441">
    <property type="entry name" value="Protein_kinase_ATP_BS"/>
</dbReference>
<proteinExistence type="predicted"/>
<dbReference type="FunFam" id="1.10.510.10:FF:000571">
    <property type="entry name" value="Maternal embryonic leucine zipper kinase"/>
    <property type="match status" value="1"/>
</dbReference>
<dbReference type="eggNOG" id="KOG0575">
    <property type="taxonomic scope" value="Eukaryota"/>
</dbReference>
<dbReference type="PROSITE" id="PS00108">
    <property type="entry name" value="PROTEIN_KINASE_ST"/>
    <property type="match status" value="1"/>
</dbReference>
<evidence type="ECO:0000256" key="6">
    <source>
        <dbReference type="ARBA" id="ARBA00022840"/>
    </source>
</evidence>
<dbReference type="PROSITE" id="PS00107">
    <property type="entry name" value="PROTEIN_KINASE_ATP"/>
    <property type="match status" value="1"/>
</dbReference>
<reference evidence="11" key="1">
    <citation type="journal article" date="2006" name="PLoS Biol.">
        <title>Macronuclear genome sequence of the ciliate Tetrahymena thermophila, a model eukaryote.</title>
        <authorList>
            <person name="Eisen J.A."/>
            <person name="Coyne R.S."/>
            <person name="Wu M."/>
            <person name="Wu D."/>
            <person name="Thiagarajan M."/>
            <person name="Wortman J.R."/>
            <person name="Badger J.H."/>
            <person name="Ren Q."/>
            <person name="Amedeo P."/>
            <person name="Jones K.M."/>
            <person name="Tallon L.J."/>
            <person name="Delcher A.L."/>
            <person name="Salzberg S.L."/>
            <person name="Silva J.C."/>
            <person name="Haas B.J."/>
            <person name="Majoros W.H."/>
            <person name="Farzad M."/>
            <person name="Carlton J.M."/>
            <person name="Smith R.K. Jr."/>
            <person name="Garg J."/>
            <person name="Pearlman R.E."/>
            <person name="Karrer K.M."/>
            <person name="Sun L."/>
            <person name="Manning G."/>
            <person name="Elde N.C."/>
            <person name="Turkewitz A.P."/>
            <person name="Asai D.J."/>
            <person name="Wilkes D.E."/>
            <person name="Wang Y."/>
            <person name="Cai H."/>
            <person name="Collins K."/>
            <person name="Stewart B.A."/>
            <person name="Lee S.R."/>
            <person name="Wilamowska K."/>
            <person name="Weinberg Z."/>
            <person name="Ruzzo W.L."/>
            <person name="Wloga D."/>
            <person name="Gaertig J."/>
            <person name="Frankel J."/>
            <person name="Tsao C.-C."/>
            <person name="Gorovsky M.A."/>
            <person name="Keeling P.J."/>
            <person name="Waller R.F."/>
            <person name="Patron N.J."/>
            <person name="Cherry J.M."/>
            <person name="Stover N.A."/>
            <person name="Krieger C.J."/>
            <person name="del Toro C."/>
            <person name="Ryder H.F."/>
            <person name="Williamson S.C."/>
            <person name="Barbeau R.A."/>
            <person name="Hamilton E.P."/>
            <person name="Orias E."/>
        </authorList>
    </citation>
    <scope>NUCLEOTIDE SEQUENCE [LARGE SCALE GENOMIC DNA]</scope>
    <source>
        <strain evidence="11">SB210</strain>
    </source>
</reference>
<name>Q23WP1_TETTS</name>
<accession>Q23WP1</accession>
<gene>
    <name evidence="10" type="ORF">TTHERM_00923040</name>
</gene>
<feature type="region of interest" description="Disordered" evidence="8">
    <location>
        <begin position="581"/>
        <end position="606"/>
    </location>
</feature>
<dbReference type="RefSeq" id="XP_001021184.2">
    <property type="nucleotide sequence ID" value="XM_001021184.3"/>
</dbReference>
<feature type="compositionally biased region" description="Low complexity" evidence="8">
    <location>
        <begin position="526"/>
        <end position="545"/>
    </location>
</feature>
<evidence type="ECO:0000256" key="1">
    <source>
        <dbReference type="ARBA" id="ARBA00011245"/>
    </source>
</evidence>
<evidence type="ECO:0000256" key="4">
    <source>
        <dbReference type="ARBA" id="ARBA00022741"/>
    </source>
</evidence>
<dbReference type="Proteomes" id="UP000009168">
    <property type="component" value="Unassembled WGS sequence"/>
</dbReference>
<dbReference type="GO" id="GO:0005634">
    <property type="term" value="C:nucleus"/>
    <property type="evidence" value="ECO:0007669"/>
    <property type="project" value="TreeGrafter"/>
</dbReference>
<keyword evidence="3" id="KW-0808">Transferase</keyword>
<dbReference type="SUPFAM" id="SSF56112">
    <property type="entry name" value="Protein kinase-like (PK-like)"/>
    <property type="match status" value="1"/>
</dbReference>
<evidence type="ECO:0000313" key="11">
    <source>
        <dbReference type="Proteomes" id="UP000009168"/>
    </source>
</evidence>
<feature type="binding site" evidence="7">
    <location>
        <position position="68"/>
    </location>
    <ligand>
        <name>ATP</name>
        <dbReference type="ChEBI" id="CHEBI:30616"/>
    </ligand>
</feature>
<keyword evidence="4 7" id="KW-0547">Nucleotide-binding</keyword>
<protein>
    <submittedName>
        <fullName evidence="10">Serine/Threonine kinase domain protein</fullName>
    </submittedName>
</protein>
<evidence type="ECO:0000256" key="2">
    <source>
        <dbReference type="ARBA" id="ARBA00022527"/>
    </source>
</evidence>
<evidence type="ECO:0000256" key="8">
    <source>
        <dbReference type="SAM" id="MobiDB-lite"/>
    </source>
</evidence>
<dbReference type="EMBL" id="GG662607">
    <property type="protein sequence ID" value="EAS00939.2"/>
    <property type="molecule type" value="Genomic_DNA"/>
</dbReference>
<evidence type="ECO:0000313" key="10">
    <source>
        <dbReference type="EMBL" id="EAS00939.2"/>
    </source>
</evidence>
<evidence type="ECO:0000259" key="9">
    <source>
        <dbReference type="PROSITE" id="PS50011"/>
    </source>
</evidence>
<feature type="region of interest" description="Disordered" evidence="8">
    <location>
        <begin position="1"/>
        <end position="23"/>
    </location>
</feature>
<dbReference type="KEGG" id="tet:TTHERM_00923040"/>
<dbReference type="HOGENOM" id="CLU_288947_0_0_1"/>
<keyword evidence="11" id="KW-1185">Reference proteome</keyword>
<dbReference type="InterPro" id="IPR011009">
    <property type="entry name" value="Kinase-like_dom_sf"/>
</dbReference>
<dbReference type="FunFam" id="3.30.200.20:FF:000042">
    <property type="entry name" value="Aurora kinase A"/>
    <property type="match status" value="1"/>
</dbReference>
<dbReference type="AlphaFoldDB" id="Q23WP1"/>
<evidence type="ECO:0000256" key="3">
    <source>
        <dbReference type="ARBA" id="ARBA00022679"/>
    </source>
</evidence>
<dbReference type="InParanoid" id="Q23WP1"/>
<dbReference type="PANTHER" id="PTHR24345:SF91">
    <property type="entry name" value="SERINE_THREONINE-PROTEIN KINASE PLK4"/>
    <property type="match status" value="1"/>
</dbReference>
<evidence type="ECO:0000256" key="5">
    <source>
        <dbReference type="ARBA" id="ARBA00022777"/>
    </source>
</evidence>
<dbReference type="GeneID" id="7841374"/>
<evidence type="ECO:0000256" key="7">
    <source>
        <dbReference type="PROSITE-ProRule" id="PRU10141"/>
    </source>
</evidence>
<keyword evidence="2" id="KW-0723">Serine/threonine-protein kinase</keyword>
<dbReference type="Pfam" id="PF00069">
    <property type="entry name" value="Pkinase"/>
    <property type="match status" value="1"/>
</dbReference>
<dbReference type="InterPro" id="IPR008271">
    <property type="entry name" value="Ser/Thr_kinase_AS"/>
</dbReference>
<dbReference type="GO" id="GO:0004674">
    <property type="term" value="F:protein serine/threonine kinase activity"/>
    <property type="evidence" value="ECO:0007669"/>
    <property type="project" value="UniProtKB-KW"/>
</dbReference>
<feature type="region of interest" description="Disordered" evidence="8">
    <location>
        <begin position="803"/>
        <end position="823"/>
    </location>
</feature>
<dbReference type="STRING" id="312017.Q23WP1"/>
<sequence length="1059" mass="122304">MITQMIQQKKDQKPKSSSQQVEEEENHLMNSISTSLHNFKITLTLGRGAGSCVFLIEEYKSGSLYALKTITKQSQYYTNNINRIKNEYNLHSQLDHPNIVKILKRFEDNEYVYMMLEYCPGGSLFDYVKSKGRLNEDEARDISYQIVQGLEYLHKNKIIHRDLKPGNILLTGNNSVKICDFGLAVRVTNYESERDTFCGTPNYIAPEICSREKYGIQSDCWSFGCILYTIATGRPPFETVSIQQTLKMLQKKNKVEYPSHLSKSLVDLIDHILDWNQDTRYNISQIKSHPFYNKSKQNTHENEYKLQNPMTFAPPQPFQMEQSVNQNNKNIQQGHTRQRSNFSMDSSNNSKHFQQNKIMNDNLYQINNINRSNQIQENNVLQNKQTKENRFQSKEQLLVNENKENIHSNILNSINNQQKLFQQQQKLNPIPLQKSYSYNQKNEQKQDQILHQTLAQGLKKEVSEQSIDNNRNKQIIQEIQNISQNSYYNPQISQSNKQQQQQIDTIQQKPQSKTILNTFLNKATKSNSLHQSSSTTPSSNQQNINTNNFFQSQKSYKNPIVQILNGFPNDSKIQQNQAINHQKNKSLDISGIIPPQPPRPRDEQKNQLSFKTIDQENIQKKQISIDQSNQNEFVTTPSGNNKMFSQSSNNMIFMKENNNSKIQNVKKKMSLHFPTEQTNISQDIISTNTTCRNNITTTMTFPSPSSQQFLAQNNNNQIIINQNIQRQKPSKSTHNNDNNHTSFDISYLKLDSSQMNSFSVERDFQSTAQFSSKSNVIHTPTNVSISQKPPSNKNSYTYRDINPPSFAPSQQPTSLMRAKGSSKEYIKTEPCDIDVNQTPRLECLETENNENTSTAACSKYSMNTTNRSFNKGLNTSKSFSSFIADQTNEIDKYSNNIQLNQQNSNIITSQISPVKVGDDLDVSKIKTKNGYIEITSDHSLLVESCNGRLLFKISKDGQKVRLIFKTIFYKLFICFNKQRFKQINQLINLWRSITLSITFPQNTMPCTDMPSRQLMHSKLKKLYPSLKIKKEFLSCQKITVSRPNLKQDTKYITKIKMLQ</sequence>
<dbReference type="InterPro" id="IPR000719">
    <property type="entry name" value="Prot_kinase_dom"/>
</dbReference>
<feature type="region of interest" description="Disordered" evidence="8">
    <location>
        <begin position="330"/>
        <end position="350"/>
    </location>
</feature>
<feature type="region of interest" description="Disordered" evidence="8">
    <location>
        <begin position="491"/>
        <end position="510"/>
    </location>
</feature>